<keyword evidence="2" id="KW-1185">Reference proteome</keyword>
<sequence length="229" mass="27537">MTYNYKYSLGIYVNDWGFMMGSEGNPHVFLGLKREKVKCNDMQINMQEDLYRHYLKYNMLEQANQCKIHIEQMRCFVADTTLFNLQQELSKYKYYFDGSDEFKAWKDTELDKTEANDKDFDEALRKEFNDNFTFLRQCYADITEPFFIWLESIQHIKTDLIKNFDEFESLFNKFIESSYNNLDSIEGFFGFGPYHTSMWNNYEYDKHDTGGKVFQNNQYVVDNNVRNIA</sequence>
<gene>
    <name evidence="1" type="ORF">NHP164001_20410</name>
</gene>
<accession>A0ABQ0D6Q5</accession>
<evidence type="ECO:0000313" key="1">
    <source>
        <dbReference type="EMBL" id="GAB0174018.1"/>
    </source>
</evidence>
<protein>
    <submittedName>
        <fullName evidence="1">Uncharacterized protein</fullName>
    </submittedName>
</protein>
<organism evidence="1 2">
    <name type="scientific">Helicobacter trogontum</name>
    <dbReference type="NCBI Taxonomy" id="50960"/>
    <lineage>
        <taxon>Bacteria</taxon>
        <taxon>Pseudomonadati</taxon>
        <taxon>Campylobacterota</taxon>
        <taxon>Epsilonproteobacteria</taxon>
        <taxon>Campylobacterales</taxon>
        <taxon>Helicobacteraceae</taxon>
        <taxon>Helicobacter</taxon>
    </lineage>
</organism>
<dbReference type="EMBL" id="BAAFHN010000104">
    <property type="protein sequence ID" value="GAB0174018.1"/>
    <property type="molecule type" value="Genomic_DNA"/>
</dbReference>
<dbReference type="Proteomes" id="UP001562457">
    <property type="component" value="Unassembled WGS sequence"/>
</dbReference>
<comment type="caution">
    <text evidence="1">The sequence shown here is derived from an EMBL/GenBank/DDBJ whole genome shotgun (WGS) entry which is preliminary data.</text>
</comment>
<dbReference type="RefSeq" id="WP_369607936.1">
    <property type="nucleotide sequence ID" value="NZ_BAAFHN010000104.1"/>
</dbReference>
<proteinExistence type="predicted"/>
<evidence type="ECO:0000313" key="2">
    <source>
        <dbReference type="Proteomes" id="UP001562457"/>
    </source>
</evidence>
<name>A0ABQ0D6Q5_9HELI</name>
<reference evidence="1 2" key="1">
    <citation type="submission" date="2024-06" db="EMBL/GenBank/DDBJ databases">
        <title>Draft genome sequence of Helicobacter trogontum NHP16-4001.</title>
        <authorList>
            <person name="Rimbara E."/>
            <person name="Suzuki M."/>
        </authorList>
    </citation>
    <scope>NUCLEOTIDE SEQUENCE [LARGE SCALE GENOMIC DNA]</scope>
    <source>
        <strain evidence="1 2">NHP16-4001</strain>
    </source>
</reference>